<dbReference type="InParanoid" id="A0A4R5DA45"/>
<reference evidence="1 2" key="1">
    <citation type="submission" date="2019-03" db="EMBL/GenBank/DDBJ databases">
        <title>Draft genome sequences of novel Actinobacteria.</title>
        <authorList>
            <person name="Sahin N."/>
            <person name="Ay H."/>
            <person name="Saygin H."/>
        </authorList>
    </citation>
    <scope>NUCLEOTIDE SEQUENCE [LARGE SCALE GENOMIC DNA]</scope>
    <source>
        <strain evidence="1 2">5K138</strain>
    </source>
</reference>
<dbReference type="EMBL" id="SMKZ01000017">
    <property type="protein sequence ID" value="TDE09687.1"/>
    <property type="molecule type" value="Genomic_DNA"/>
</dbReference>
<dbReference type="AlphaFoldDB" id="A0A4R5DA45"/>
<dbReference type="OrthoDB" id="3780630at2"/>
<proteinExistence type="predicted"/>
<accession>A0A4R5DA45</accession>
<evidence type="ECO:0000313" key="1">
    <source>
        <dbReference type="EMBL" id="TDE09687.1"/>
    </source>
</evidence>
<protein>
    <submittedName>
        <fullName evidence="1">Uncharacterized protein</fullName>
    </submittedName>
</protein>
<sequence>MRTDHGFLVGLPEHGHIVVDDMVLDDDGLWGSDGETLLRHAARSGVLRVVCPVPEPERRRTVAGLGLSVAETWWHKDLDGVHAPRERGGAGERLDVDSAEAILVCAPPVYAPGGPVVMVRSAPSTSALRAVEQEATRRGCVVAVASAKPGIGPPPDMLEASGYTMTTEFFEGSARL</sequence>
<keyword evidence="2" id="KW-1185">Reference proteome</keyword>
<comment type="caution">
    <text evidence="1">The sequence shown here is derived from an EMBL/GenBank/DDBJ whole genome shotgun (WGS) entry which is preliminary data.</text>
</comment>
<evidence type="ECO:0000313" key="2">
    <source>
        <dbReference type="Proteomes" id="UP000294739"/>
    </source>
</evidence>
<dbReference type="RefSeq" id="WP_131895373.1">
    <property type="nucleotide sequence ID" value="NZ_SMKZ01000017.1"/>
</dbReference>
<name>A0A4R5DA45_9ACTN</name>
<gene>
    <name evidence="1" type="ORF">E1269_13745</name>
</gene>
<dbReference type="Proteomes" id="UP000294739">
    <property type="component" value="Unassembled WGS sequence"/>
</dbReference>
<organism evidence="1 2">
    <name type="scientific">Jiangella asiatica</name>
    <dbReference type="NCBI Taxonomy" id="2530372"/>
    <lineage>
        <taxon>Bacteria</taxon>
        <taxon>Bacillati</taxon>
        <taxon>Actinomycetota</taxon>
        <taxon>Actinomycetes</taxon>
        <taxon>Jiangellales</taxon>
        <taxon>Jiangellaceae</taxon>
        <taxon>Jiangella</taxon>
    </lineage>
</organism>